<protein>
    <submittedName>
        <fullName evidence="4">Ankyrin repeat domain-containing protein</fullName>
    </submittedName>
</protein>
<dbReference type="Proteomes" id="UP001060919">
    <property type="component" value="Chromosome"/>
</dbReference>
<evidence type="ECO:0000256" key="3">
    <source>
        <dbReference type="PROSITE-ProRule" id="PRU00023"/>
    </source>
</evidence>
<keyword evidence="5" id="KW-1185">Reference proteome</keyword>
<organism evidence="4 5">
    <name type="scientific">Aureispira anguillae</name>
    <dbReference type="NCBI Taxonomy" id="2864201"/>
    <lineage>
        <taxon>Bacteria</taxon>
        <taxon>Pseudomonadati</taxon>
        <taxon>Bacteroidota</taxon>
        <taxon>Saprospiria</taxon>
        <taxon>Saprospirales</taxon>
        <taxon>Saprospiraceae</taxon>
        <taxon>Aureispira</taxon>
    </lineage>
</organism>
<dbReference type="SMART" id="SM00248">
    <property type="entry name" value="ANK"/>
    <property type="match status" value="2"/>
</dbReference>
<keyword evidence="1" id="KW-0677">Repeat</keyword>
<dbReference type="RefSeq" id="WP_264792663.1">
    <property type="nucleotide sequence ID" value="NZ_AP026867.1"/>
</dbReference>
<dbReference type="PROSITE" id="PS50088">
    <property type="entry name" value="ANK_REPEAT"/>
    <property type="match status" value="1"/>
</dbReference>
<evidence type="ECO:0000313" key="5">
    <source>
        <dbReference type="Proteomes" id="UP001060919"/>
    </source>
</evidence>
<proteinExistence type="predicted"/>
<dbReference type="AlphaFoldDB" id="A0A915YEC7"/>
<dbReference type="Pfam" id="PF12796">
    <property type="entry name" value="Ank_2"/>
    <property type="match status" value="1"/>
</dbReference>
<evidence type="ECO:0000313" key="4">
    <source>
        <dbReference type="EMBL" id="BDS11490.1"/>
    </source>
</evidence>
<keyword evidence="2 3" id="KW-0040">ANK repeat</keyword>
<dbReference type="InterPro" id="IPR036770">
    <property type="entry name" value="Ankyrin_rpt-contain_sf"/>
</dbReference>
<feature type="repeat" description="ANK" evidence="3">
    <location>
        <begin position="37"/>
        <end position="69"/>
    </location>
</feature>
<dbReference type="Gene3D" id="1.25.40.20">
    <property type="entry name" value="Ankyrin repeat-containing domain"/>
    <property type="match status" value="1"/>
</dbReference>
<dbReference type="InterPro" id="IPR002110">
    <property type="entry name" value="Ankyrin_rpt"/>
</dbReference>
<gene>
    <name evidence="4" type="ORF">AsAng_0022040</name>
</gene>
<dbReference type="PROSITE" id="PS50297">
    <property type="entry name" value="ANK_REP_REGION"/>
    <property type="match status" value="1"/>
</dbReference>
<accession>A0A915YEC7</accession>
<reference evidence="4" key="1">
    <citation type="submission" date="2022-09" db="EMBL/GenBank/DDBJ databases">
        <title>Aureispira anguillicida sp. nov., isolated from Leptocephalus of Japanese eel Anguilla japonica.</title>
        <authorList>
            <person name="Yuasa K."/>
            <person name="Mekata T."/>
            <person name="Ikunari K."/>
        </authorList>
    </citation>
    <scope>NUCLEOTIDE SEQUENCE</scope>
    <source>
        <strain evidence="4">EL160426</strain>
    </source>
</reference>
<dbReference type="KEGG" id="aup:AsAng_0022040"/>
<sequence>MDEFNRTEVFYSIVNNDYDKFMKELEFLTDINMVDINGMSLLHFCGEYSNLKFAKNLIEKGINVDLKDNYGNNALWKATFNSRGNYELVELLIENESNPNSKNNANKSPLDLALSFGDERLIGLLSEPEYKYHADWEQLADLFNYKIDRHDQDWTYTISEPERIEDYLDAYTNIENIEAKYSLLEMIIQSVNDQTDKEFDKYWNRLVPFLDIDFELNKPTIYYWCDWMNDNLENCFEVSDKMRKYWISKIKEKCYNNV</sequence>
<dbReference type="EMBL" id="AP026867">
    <property type="protein sequence ID" value="BDS11490.1"/>
    <property type="molecule type" value="Genomic_DNA"/>
</dbReference>
<name>A0A915YEC7_9BACT</name>
<evidence type="ECO:0000256" key="1">
    <source>
        <dbReference type="ARBA" id="ARBA00022737"/>
    </source>
</evidence>
<dbReference type="SUPFAM" id="SSF48403">
    <property type="entry name" value="Ankyrin repeat"/>
    <property type="match status" value="1"/>
</dbReference>
<dbReference type="PANTHER" id="PTHR24171:SF9">
    <property type="entry name" value="ANKYRIN REPEAT DOMAIN-CONTAINING PROTEIN 39"/>
    <property type="match status" value="1"/>
</dbReference>
<dbReference type="PANTHER" id="PTHR24171">
    <property type="entry name" value="ANKYRIN REPEAT DOMAIN-CONTAINING PROTEIN 39-RELATED"/>
    <property type="match status" value="1"/>
</dbReference>
<evidence type="ECO:0000256" key="2">
    <source>
        <dbReference type="ARBA" id="ARBA00023043"/>
    </source>
</evidence>